<comment type="caution">
    <text evidence="1">The sequence shown here is derived from an EMBL/GenBank/DDBJ whole genome shotgun (WGS) entry which is preliminary data.</text>
</comment>
<dbReference type="EMBL" id="AYSL01000262">
    <property type="protein sequence ID" value="KTF07915.1"/>
    <property type="molecule type" value="Genomic_DNA"/>
</dbReference>
<protein>
    <submittedName>
        <fullName evidence="1">Uncharacterized protein</fullName>
    </submittedName>
</protein>
<organism evidence="1">
    <name type="scientific">marine sediment metagenome</name>
    <dbReference type="NCBI Taxonomy" id="412755"/>
    <lineage>
        <taxon>unclassified sequences</taxon>
        <taxon>metagenomes</taxon>
        <taxon>ecological metagenomes</taxon>
    </lineage>
</organism>
<dbReference type="AlphaFoldDB" id="A0A1B6NWT4"/>
<gene>
    <name evidence="1" type="ORF">MGSAQ_000588</name>
</gene>
<evidence type="ECO:0000313" key="1">
    <source>
        <dbReference type="EMBL" id="KTF07915.1"/>
    </source>
</evidence>
<sequence length="35" mass="3989">MSPTAFEKLHSNAAPCQKHYQFISVIDITRLILKS</sequence>
<proteinExistence type="predicted"/>
<name>A0A1B6NWT4_9ZZZZ</name>
<reference evidence="1" key="1">
    <citation type="submission" date="2013-11" db="EMBL/GenBank/DDBJ databases">
        <title>Microbial diversity, functional groups and degradation webs in Northern and Southern Mediterranean and Red Sea marine crude oil polluted sites.</title>
        <authorList>
            <person name="Daffonchio D."/>
            <person name="Mapelli F."/>
            <person name="Ferrer M."/>
            <person name="Richter M."/>
            <person name="Cherif A."/>
            <person name="Malkawi H.I."/>
            <person name="Yakimov M.M."/>
            <person name="Abdel-Fattah Y.R."/>
            <person name="Blaghen M."/>
            <person name="Golyshin P.N."/>
            <person name="Kalogerakis N."/>
            <person name="Boon N."/>
            <person name="Magagnini M."/>
            <person name="Fava F."/>
        </authorList>
    </citation>
    <scope>NUCLEOTIDE SEQUENCE</scope>
</reference>
<accession>A0A1B6NWT4</accession>